<dbReference type="PROSITE" id="PS00018">
    <property type="entry name" value="EF_HAND_1"/>
    <property type="match status" value="2"/>
</dbReference>
<dbReference type="GO" id="GO:0005509">
    <property type="term" value="F:calcium ion binding"/>
    <property type="evidence" value="ECO:0007669"/>
    <property type="project" value="InterPro"/>
</dbReference>
<dbReference type="InterPro" id="IPR011992">
    <property type="entry name" value="EF-hand-dom_pair"/>
</dbReference>
<dbReference type="InterPro" id="IPR018247">
    <property type="entry name" value="EF_Hand_1_Ca_BS"/>
</dbReference>
<accession>A0CDJ6</accession>
<evidence type="ECO:0000256" key="2">
    <source>
        <dbReference type="ARBA" id="ARBA00022737"/>
    </source>
</evidence>
<name>A0CDJ6_PARTE</name>
<evidence type="ECO:0000256" key="1">
    <source>
        <dbReference type="ARBA" id="ARBA00022723"/>
    </source>
</evidence>
<evidence type="ECO:0000313" key="6">
    <source>
        <dbReference type="Proteomes" id="UP000000600"/>
    </source>
</evidence>
<gene>
    <name evidence="5" type="ORF">GSPATT00007074001</name>
</gene>
<dbReference type="PANTHER" id="PTHR34524">
    <property type="entry name" value="CALCYPHOSIN"/>
    <property type="match status" value="1"/>
</dbReference>
<dbReference type="EMBL" id="CT868063">
    <property type="protein sequence ID" value="CAK68863.1"/>
    <property type="molecule type" value="Genomic_DNA"/>
</dbReference>
<dbReference type="PROSITE" id="PS50222">
    <property type="entry name" value="EF_HAND_2"/>
    <property type="match status" value="1"/>
</dbReference>
<dbReference type="InterPro" id="IPR002048">
    <property type="entry name" value="EF_hand_dom"/>
</dbReference>
<evidence type="ECO:0000313" key="5">
    <source>
        <dbReference type="EMBL" id="CAK68863.1"/>
    </source>
</evidence>
<reference evidence="5 6" key="1">
    <citation type="journal article" date="2006" name="Nature">
        <title>Global trends of whole-genome duplications revealed by the ciliate Paramecium tetraurelia.</title>
        <authorList>
            <consortium name="Genoscope"/>
            <person name="Aury J.-M."/>
            <person name="Jaillon O."/>
            <person name="Duret L."/>
            <person name="Noel B."/>
            <person name="Jubin C."/>
            <person name="Porcel B.M."/>
            <person name="Segurens B."/>
            <person name="Daubin V."/>
            <person name="Anthouard V."/>
            <person name="Aiach N."/>
            <person name="Arnaiz O."/>
            <person name="Billaut A."/>
            <person name="Beisson J."/>
            <person name="Blanc I."/>
            <person name="Bouhouche K."/>
            <person name="Camara F."/>
            <person name="Duharcourt S."/>
            <person name="Guigo R."/>
            <person name="Gogendeau D."/>
            <person name="Katinka M."/>
            <person name="Keller A.-M."/>
            <person name="Kissmehl R."/>
            <person name="Klotz C."/>
            <person name="Koll F."/>
            <person name="Le Moue A."/>
            <person name="Lepere C."/>
            <person name="Malinsky S."/>
            <person name="Nowacki M."/>
            <person name="Nowak J.K."/>
            <person name="Plattner H."/>
            <person name="Poulain J."/>
            <person name="Ruiz F."/>
            <person name="Serrano V."/>
            <person name="Zagulski M."/>
            <person name="Dessen P."/>
            <person name="Betermier M."/>
            <person name="Weissenbach J."/>
            <person name="Scarpelli C."/>
            <person name="Schachter V."/>
            <person name="Sperling L."/>
            <person name="Meyer E."/>
            <person name="Cohen J."/>
            <person name="Wincker P."/>
        </authorList>
    </citation>
    <scope>NUCLEOTIDE SEQUENCE [LARGE SCALE GENOMIC DNA]</scope>
    <source>
        <strain evidence="5 6">Stock d4-2</strain>
    </source>
</reference>
<dbReference type="PANTHER" id="PTHR34524:SF6">
    <property type="entry name" value="CALCYPHOSINE LIKE"/>
    <property type="match status" value="1"/>
</dbReference>
<dbReference type="HOGENOM" id="CLU_810026_0_0_1"/>
<dbReference type="Gene3D" id="1.10.238.10">
    <property type="entry name" value="EF-hand"/>
    <property type="match status" value="1"/>
</dbReference>
<dbReference type="KEGG" id="ptm:GSPATT00007074001"/>
<evidence type="ECO:0000256" key="3">
    <source>
        <dbReference type="ARBA" id="ARBA00022837"/>
    </source>
</evidence>
<dbReference type="InParanoid" id="A0CDJ6"/>
<dbReference type="SUPFAM" id="SSF47473">
    <property type="entry name" value="EF-hand"/>
    <property type="match status" value="1"/>
</dbReference>
<evidence type="ECO:0000259" key="4">
    <source>
        <dbReference type="PROSITE" id="PS50222"/>
    </source>
</evidence>
<feature type="domain" description="EF-hand" evidence="4">
    <location>
        <begin position="189"/>
        <end position="224"/>
    </location>
</feature>
<keyword evidence="1" id="KW-0479">Metal-binding</keyword>
<dbReference type="InterPro" id="IPR051581">
    <property type="entry name" value="Ca-bind"/>
</dbReference>
<keyword evidence="6" id="KW-1185">Reference proteome</keyword>
<dbReference type="OMA" id="ICAFFHA"/>
<protein>
    <recommendedName>
        <fullName evidence="4">EF-hand domain-containing protein</fullName>
    </recommendedName>
</protein>
<dbReference type="GeneID" id="5022045"/>
<dbReference type="OrthoDB" id="288385at2759"/>
<dbReference type="RefSeq" id="XP_001436260.1">
    <property type="nucleotide sequence ID" value="XM_001436223.1"/>
</dbReference>
<dbReference type="AlphaFoldDB" id="A0CDJ6"/>
<sequence length="343" mass="40679">MLTELIIEICECERRTETVRKLLSQLSQFEPYAGKLFYQVRAFKRMDKSRCGEISYQDIIDFMLDNDCSLTSLEASYLLQYLDFNRDGRVTYTDFAKQILPKTDLILKETAAARDSYFVLANKTLPNEVEWGLFKILHQELSNFKHLKIVKELCKESVQQAFQMIDHYQLGYFTAQHLENYFKSNYIQYDKQDISAFFHASDRDEDNKISIVEFNYVIKPFHPSQILKDRERAFYSTPKKYRRIDNSPKPQNSFTNVRSKQFIYKTPVKADLSQPDLEVQKQHLIQQSDFNLIDLFYQQPKATPEMKFRKFCKTILPKNVPPNYQSKPISAKTYQMMLNILRQ</sequence>
<dbReference type="Pfam" id="PF13499">
    <property type="entry name" value="EF-hand_7"/>
    <property type="match status" value="1"/>
</dbReference>
<keyword evidence="2" id="KW-0677">Repeat</keyword>
<keyword evidence="3" id="KW-0106">Calcium</keyword>
<proteinExistence type="predicted"/>
<dbReference type="Proteomes" id="UP000000600">
    <property type="component" value="Unassembled WGS sequence"/>
</dbReference>
<organism evidence="5 6">
    <name type="scientific">Paramecium tetraurelia</name>
    <dbReference type="NCBI Taxonomy" id="5888"/>
    <lineage>
        <taxon>Eukaryota</taxon>
        <taxon>Sar</taxon>
        <taxon>Alveolata</taxon>
        <taxon>Ciliophora</taxon>
        <taxon>Intramacronucleata</taxon>
        <taxon>Oligohymenophorea</taxon>
        <taxon>Peniculida</taxon>
        <taxon>Parameciidae</taxon>
        <taxon>Paramecium</taxon>
    </lineage>
</organism>
<dbReference type="STRING" id="5888.A0CDJ6"/>